<name>A0A554JA10_9BACT</name>
<evidence type="ECO:0000256" key="1">
    <source>
        <dbReference type="SAM" id="MobiDB-lite"/>
    </source>
</evidence>
<comment type="caution">
    <text evidence="2">The sequence shown here is derived from an EMBL/GenBank/DDBJ whole genome shotgun (WGS) entry which is preliminary data.</text>
</comment>
<gene>
    <name evidence="2" type="ORF">CEO22_573</name>
</gene>
<dbReference type="Gene3D" id="3.30.1490.300">
    <property type="match status" value="1"/>
</dbReference>
<evidence type="ECO:0000313" key="3">
    <source>
        <dbReference type="Proteomes" id="UP000316253"/>
    </source>
</evidence>
<sequence length="515" mass="56481">MAQAALAFDDQKLVILESDWRGLRVASIDLPSGLIVSGRVRDQAHFSRLLIETLSQAKPGPIRSREFVIGLPDSEAYLKLADLPKSVKVNELARSLEYQWQGLIPISPYQAYFDFIPLAPLPPTLASPESHQPILISAYPKEIVNLLMSTLALAGLRARRLVPTSFGLAELFSQKETGTIVITENSPGNFSLFCVAEQATEFSTDLRQPESPSAVVRRINNLRQYYEEKIVQGRRQISRLVVLPSQNLTTLVNQAGLAIPVVMAKVSPTLTNLNLDSFTLLRAVSLLGLLRSRFPLSILPAEQIEGREWARTASVMRTLSLLVLVLVLVLSVGAGRLRQALISFDQGAVTAATTVTGQAPTGQSARGQSSTEQTTTGQLPASQVRTALVAQNNYIGLVNSRLWRQAELQGKSPQTLALRQWLAVLPSVLTEVGPIAQTSYQDQRLTLKLTAPAETNRFTSWQSKLQASHPDWRLELISPDSIRFSLQLNPPTTTLTQTTDRTTVGSAINTIEVQP</sequence>
<dbReference type="Gene3D" id="3.30.420.40">
    <property type="match status" value="1"/>
</dbReference>
<dbReference type="Proteomes" id="UP000316253">
    <property type="component" value="Unassembled WGS sequence"/>
</dbReference>
<reference evidence="2 3" key="1">
    <citation type="submission" date="2017-08" db="EMBL/GenBank/DDBJ databases">
        <title>Mechanisms for carbon and nitrogen cycling indicate functional differentiation within the Candidate Phyla Radiation.</title>
        <authorList>
            <person name="Danczak R.E."/>
            <person name="Johnston M.D."/>
            <person name="Kenah C."/>
            <person name="Slattery M."/>
            <person name="Wrighton K.C."/>
            <person name="Wilkins M.J."/>
        </authorList>
    </citation>
    <scope>NUCLEOTIDE SEQUENCE [LARGE SCALE GENOMIC DNA]</scope>
    <source>
        <strain evidence="2">Gr01-1014_85</strain>
    </source>
</reference>
<dbReference type="AlphaFoldDB" id="A0A554JA10"/>
<organism evidence="2 3">
    <name type="scientific">Candidatus Berkelbacteria bacterium Gr01-1014_85</name>
    <dbReference type="NCBI Taxonomy" id="2017150"/>
    <lineage>
        <taxon>Bacteria</taxon>
        <taxon>Candidatus Berkelbacteria</taxon>
    </lineage>
</organism>
<evidence type="ECO:0000313" key="2">
    <source>
        <dbReference type="EMBL" id="TSC65199.1"/>
    </source>
</evidence>
<feature type="region of interest" description="Disordered" evidence="1">
    <location>
        <begin position="357"/>
        <end position="378"/>
    </location>
</feature>
<accession>A0A554JA10</accession>
<protein>
    <recommendedName>
        <fullName evidence="4">Type IV pilus assembly protein PilM</fullName>
    </recommendedName>
</protein>
<proteinExistence type="predicted"/>
<dbReference type="EMBL" id="VMFD01000059">
    <property type="protein sequence ID" value="TSC65199.1"/>
    <property type="molecule type" value="Genomic_DNA"/>
</dbReference>
<evidence type="ECO:0008006" key="4">
    <source>
        <dbReference type="Google" id="ProtNLM"/>
    </source>
</evidence>